<dbReference type="RefSeq" id="XP_001428714.1">
    <property type="nucleotide sequence ID" value="XM_001428677.1"/>
</dbReference>
<dbReference type="PANTHER" id="PTHR46655:SF1">
    <property type="entry name" value="HISTONE-LYSINE N-METHYLTRANSFERASE ATXR3"/>
    <property type="match status" value="1"/>
</dbReference>
<dbReference type="SMART" id="SM00317">
    <property type="entry name" value="SET"/>
    <property type="match status" value="1"/>
</dbReference>
<protein>
    <recommendedName>
        <fullName evidence="1">SET domain-containing protein</fullName>
    </recommendedName>
</protein>
<reference evidence="2 3" key="1">
    <citation type="journal article" date="2006" name="Nature">
        <title>Global trends of whole-genome duplications revealed by the ciliate Paramecium tetraurelia.</title>
        <authorList>
            <consortium name="Genoscope"/>
            <person name="Aury J.-M."/>
            <person name="Jaillon O."/>
            <person name="Duret L."/>
            <person name="Noel B."/>
            <person name="Jubin C."/>
            <person name="Porcel B.M."/>
            <person name="Segurens B."/>
            <person name="Daubin V."/>
            <person name="Anthouard V."/>
            <person name="Aiach N."/>
            <person name="Arnaiz O."/>
            <person name="Billaut A."/>
            <person name="Beisson J."/>
            <person name="Blanc I."/>
            <person name="Bouhouche K."/>
            <person name="Camara F."/>
            <person name="Duharcourt S."/>
            <person name="Guigo R."/>
            <person name="Gogendeau D."/>
            <person name="Katinka M."/>
            <person name="Keller A.-M."/>
            <person name="Kissmehl R."/>
            <person name="Klotz C."/>
            <person name="Koll F."/>
            <person name="Le Moue A."/>
            <person name="Lepere C."/>
            <person name="Malinsky S."/>
            <person name="Nowacki M."/>
            <person name="Nowak J.K."/>
            <person name="Plattner H."/>
            <person name="Poulain J."/>
            <person name="Ruiz F."/>
            <person name="Serrano V."/>
            <person name="Zagulski M."/>
            <person name="Dessen P."/>
            <person name="Betermier M."/>
            <person name="Weissenbach J."/>
            <person name="Scarpelli C."/>
            <person name="Schachter V."/>
            <person name="Sperling L."/>
            <person name="Meyer E."/>
            <person name="Cohen J."/>
            <person name="Wincker P."/>
        </authorList>
    </citation>
    <scope>NUCLEOTIDE SEQUENCE [LARGE SCALE GENOMIC DNA]</scope>
    <source>
        <strain evidence="2 3">Stock d4-2</strain>
    </source>
</reference>
<evidence type="ECO:0000313" key="3">
    <source>
        <dbReference type="Proteomes" id="UP000000600"/>
    </source>
</evidence>
<accession>A0BRZ9</accession>
<organism evidence="2 3">
    <name type="scientific">Paramecium tetraurelia</name>
    <dbReference type="NCBI Taxonomy" id="5888"/>
    <lineage>
        <taxon>Eukaryota</taxon>
        <taxon>Sar</taxon>
        <taxon>Alveolata</taxon>
        <taxon>Ciliophora</taxon>
        <taxon>Intramacronucleata</taxon>
        <taxon>Oligohymenophorea</taxon>
        <taxon>Peniculida</taxon>
        <taxon>Parameciidae</taxon>
        <taxon>Paramecium</taxon>
    </lineage>
</organism>
<keyword evidence="3" id="KW-1185">Reference proteome</keyword>
<dbReference type="InterPro" id="IPR045606">
    <property type="entry name" value="ATXR3_C"/>
</dbReference>
<dbReference type="OMA" id="LTHDYIV"/>
<dbReference type="eggNOG" id="KOG1080">
    <property type="taxonomic scope" value="Eukaryota"/>
</dbReference>
<name>A0BRZ9_PARTE</name>
<feature type="domain" description="SET" evidence="1">
    <location>
        <begin position="283"/>
        <end position="424"/>
    </location>
</feature>
<dbReference type="KEGG" id="ptm:GSPATT00031547001"/>
<dbReference type="OrthoDB" id="308383at2759"/>
<dbReference type="InterPro" id="IPR001214">
    <property type="entry name" value="SET_dom"/>
</dbReference>
<dbReference type="GeneID" id="5014498"/>
<dbReference type="PANTHER" id="PTHR46655">
    <property type="entry name" value="HISTONE-LYSINE N-METHYLTRANSFERASE ATXR3"/>
    <property type="match status" value="1"/>
</dbReference>
<dbReference type="EMBL" id="CT868013">
    <property type="protein sequence ID" value="CAK61316.1"/>
    <property type="molecule type" value="Genomic_DNA"/>
</dbReference>
<evidence type="ECO:0000313" key="2">
    <source>
        <dbReference type="EMBL" id="CAK61316.1"/>
    </source>
</evidence>
<dbReference type="HOGENOM" id="CLU_017216_0_0_1"/>
<dbReference type="Pfam" id="PF00856">
    <property type="entry name" value="SET"/>
    <property type="match status" value="1"/>
</dbReference>
<dbReference type="Proteomes" id="UP000000600">
    <property type="component" value="Unassembled WGS sequence"/>
</dbReference>
<evidence type="ECO:0000259" key="1">
    <source>
        <dbReference type="SMART" id="SM00317"/>
    </source>
</evidence>
<dbReference type="Pfam" id="PF19633">
    <property type="entry name" value="SDG2_C"/>
    <property type="match status" value="1"/>
</dbReference>
<dbReference type="InterPro" id="IPR046341">
    <property type="entry name" value="SET_dom_sf"/>
</dbReference>
<dbReference type="AlphaFoldDB" id="A0BRZ9"/>
<gene>
    <name evidence="2" type="ORF">GSPATT00031547001</name>
</gene>
<dbReference type="STRING" id="5888.A0BRZ9"/>
<dbReference type="Gene3D" id="2.170.270.10">
    <property type="entry name" value="SET domain"/>
    <property type="match status" value="1"/>
</dbReference>
<sequence length="844" mass="100240">MIYSQQTQQEYKEMVLQGFDGYDHSLAQLQQEKTRLNQERQEFIYFMQEYIVDYLTYENQEIDDDVVQKIKNICQKMVLKPLWNYEDFSVELEQQLETLTRKHKLSILNILDDYIVLNQVKLIISSFDAYNQTKFNQISTHCLETLKSLSSTETKYLKRMNHYFEVQELIPNQSDRVEEINQLLTTLISVQDNTLSMDSWNYSHYQFVNTNQQDLQYQVKKQDADVILIDTYGISQEVARTLFQLLPDYELVLPQLLSTINITKGNLQHALSNLYDLQFKMMDHLNPFTLKGKGMVCCLNEGLAGNEFICFYFGEVYTPQRWFEKQTIFHKRMQDGNRKTCSQSPYAEFFIHDDLLVMFKNRFKFIDPTRYGNMAQHISYSCDPNCRLIAVTVNQQNLLAVITSRKINYFEELTLPFPYTSQDQCLCGSIHCKRKQNLELENAHQISIYSNYIERNVILLQSTLITSQNTQNDIPEWLSNWQELNHQQNYINILSCVDKVKFVLQHLKTIQPPIFLVTNIFNQFWKNCETNTQKIQMESSIMNEIVVFLKRHSQLHQCQIGLEIINQMKKIIDQNTDYALQLTRMLFLLLSEIILNIESCSFNNKAFSTILYFMSFTHTYFSSTQYQGFDGKPFEETEFEYIPQPKNKSKLSLSKQYTPQFIWGQLINWNKQTLQNPQSSMAQERRGVLCYPSLLLSFDNKHKTFPYQCKTREKYLEYFQSKKEIQPDLSTWSYKNQHNIYGTIFFEQYFSLSKVGEDFVSHVCKLGMQTFEKKFQYWLHIENCFDMNQQLIDDLQTIFSEKFQAFFDQTPKSNSSTDYDDNQRKKVKYNQDTIIVEETQFSTY</sequence>
<dbReference type="InParanoid" id="A0BRZ9"/>
<dbReference type="SUPFAM" id="SSF82199">
    <property type="entry name" value="SET domain"/>
    <property type="match status" value="1"/>
</dbReference>
<proteinExistence type="predicted"/>